<gene>
    <name evidence="13" type="ORF">TEOVI_000438800</name>
</gene>
<keyword evidence="7" id="KW-0472">Membrane</keyword>
<comment type="caution">
    <text evidence="13">The sequence shown here is derived from an EMBL/GenBank/DDBJ whole genome shotgun (WGS) entry which is preliminary data.</text>
</comment>
<reference evidence="13" key="1">
    <citation type="submission" date="2016-09" db="EMBL/GenBank/DDBJ databases">
        <authorList>
            <person name="Hebert L."/>
            <person name="Moumen B."/>
        </authorList>
    </citation>
    <scope>NUCLEOTIDE SEQUENCE [LARGE SCALE GENOMIC DNA]</scope>
    <source>
        <strain evidence="13">OVI</strain>
    </source>
</reference>
<dbReference type="RefSeq" id="XP_067083264.1">
    <property type="nucleotide sequence ID" value="XM_067227163.1"/>
</dbReference>
<feature type="domain" description="COG complex component COG2 C-terminal" evidence="12">
    <location>
        <begin position="485"/>
        <end position="823"/>
    </location>
</feature>
<evidence type="ECO:0000256" key="6">
    <source>
        <dbReference type="ARBA" id="ARBA00023034"/>
    </source>
</evidence>
<keyword evidence="4" id="KW-0813">Transport</keyword>
<feature type="region of interest" description="Disordered" evidence="10">
    <location>
        <begin position="759"/>
        <end position="810"/>
    </location>
</feature>
<comment type="subcellular location">
    <subcellularLocation>
        <location evidence="1">Golgi apparatus membrane</location>
        <topology evidence="1">Peripheral membrane protein</topology>
    </subcellularLocation>
</comment>
<evidence type="ECO:0000259" key="12">
    <source>
        <dbReference type="Pfam" id="PF12022"/>
    </source>
</evidence>
<keyword evidence="14" id="KW-1185">Reference proteome</keyword>
<feature type="compositionally biased region" description="Polar residues" evidence="10">
    <location>
        <begin position="779"/>
        <end position="808"/>
    </location>
</feature>
<dbReference type="GO" id="GO:0017119">
    <property type="term" value="C:Golgi transport complex"/>
    <property type="evidence" value="ECO:0007669"/>
    <property type="project" value="TreeGrafter"/>
</dbReference>
<evidence type="ECO:0000256" key="8">
    <source>
        <dbReference type="ARBA" id="ARBA00031344"/>
    </source>
</evidence>
<protein>
    <recommendedName>
        <fullName evidence="3">Conserved oligomeric Golgi complex subunit 2</fullName>
    </recommendedName>
    <alternativeName>
        <fullName evidence="8">Component of oligomeric Golgi complex 2</fullName>
    </alternativeName>
</protein>
<keyword evidence="6" id="KW-0333">Golgi apparatus</keyword>
<dbReference type="GO" id="GO:0007030">
    <property type="term" value="P:Golgi organization"/>
    <property type="evidence" value="ECO:0007669"/>
    <property type="project" value="InterPro"/>
</dbReference>
<name>A0A1G4IJW0_TRYEQ</name>
<evidence type="ECO:0000313" key="14">
    <source>
        <dbReference type="Proteomes" id="UP000195570"/>
    </source>
</evidence>
<feature type="compositionally biased region" description="Polar residues" evidence="10">
    <location>
        <begin position="1"/>
        <end position="10"/>
    </location>
</feature>
<dbReference type="Proteomes" id="UP000195570">
    <property type="component" value="Unassembled WGS sequence"/>
</dbReference>
<evidence type="ECO:0000256" key="2">
    <source>
        <dbReference type="ARBA" id="ARBA00007603"/>
    </source>
</evidence>
<dbReference type="Pfam" id="PF06148">
    <property type="entry name" value="COG2_N"/>
    <property type="match status" value="1"/>
</dbReference>
<feature type="region of interest" description="Disordered" evidence="10">
    <location>
        <begin position="1"/>
        <end position="25"/>
    </location>
</feature>
<proteinExistence type="inferred from homology"/>
<feature type="coiled-coil region" evidence="9">
    <location>
        <begin position="177"/>
        <end position="207"/>
    </location>
</feature>
<sequence>MSQFATLSDQEGTHTHAAQEEPVDSDAHVGSVMPAVDLEQLQLIELCFGEHEFGVVLDSDNTTEHDTEGECVSAGANYVNASDDAEQMDFEHHNEPGETMLAAFEFDPVQFVQNKLSHGVPLDDLCRDLETYMSLLNKIILRHVNTDVHDAFVKVSGHLVGMQDDLRLVQHPVAVAVKKVEENIAKLNEMENTVTSQIAEATELELMRIFDVNFLKVLLLYDHLCVQLEALPPALLSPDDESSLRQRHFKDKPSRAVAVLASSEHLHEALQDISGLVRQLKSLKHMIPPLPQRGQECAELDQILSSALQMVHRVLARAYLAVYEECTLLPSDELEKSLLNIMLVYKAMDEVHEFCRMYRERILRPLLESVLSWRAATQARHSLVETINLLSTLRHRLEKDVLPFVSLLREAFGAELLPIPTVVCPIVFESLLKRMISLYDSGDPDAFQQRYVAAHEVLHLMKKNCVSDEELRALLRSPDVVLWEQRWNTDVYSAMRVNALTKRLDAAMSEFITLTSEQHAETIDGLQLREESNTEGTVAKVVFRIGLFSRLRELIEWLFSPEVYIYVVTPKYLREVANATRRVAKAIIEQSTATRTVSSLRDWLCVVMTACSDFTQLAEYLEGPFSRHICTVSQDTLTGPSCSQFLQLLVQGTCHGTVKQLHQLVQSRVVETCAVGLQNIRSVKSAYAHTRKPLPTAPSWYVTSIVEPIQRFAEELQRGLSPETWQEVIIDVVTDVLKMFRNIARDTLVTAKKTEESWGKLRRRKELTSSGGDARTGGMETTTQEGASLSPSSPVTGTSANTRPTAETATDRDKMTLQLYLDAIALINNIEGLLESQCDGEESVKIRELPPVEAIHKLLQRAKWILGDDVREPPDIDETDE</sequence>
<keyword evidence="5" id="KW-0653">Protein transport</keyword>
<dbReference type="Pfam" id="PF12022">
    <property type="entry name" value="COG2_C"/>
    <property type="match status" value="1"/>
</dbReference>
<evidence type="ECO:0000256" key="5">
    <source>
        <dbReference type="ARBA" id="ARBA00022927"/>
    </source>
</evidence>
<dbReference type="GO" id="GO:0015031">
    <property type="term" value="P:protein transport"/>
    <property type="evidence" value="ECO:0007669"/>
    <property type="project" value="UniProtKB-KW"/>
</dbReference>
<dbReference type="InterPro" id="IPR024602">
    <property type="entry name" value="COG_su2_N"/>
</dbReference>
<evidence type="ECO:0000256" key="4">
    <source>
        <dbReference type="ARBA" id="ARBA00022448"/>
    </source>
</evidence>
<dbReference type="PANTHER" id="PTHR12961:SF0">
    <property type="entry name" value="CONSERVED OLIGOMERIC GOLGI COMPLEX SUBUNIT 2"/>
    <property type="match status" value="1"/>
</dbReference>
<dbReference type="EMBL" id="CZPT02001910">
    <property type="protein sequence ID" value="SCU72804.1"/>
    <property type="molecule type" value="Genomic_DNA"/>
</dbReference>
<dbReference type="InterPro" id="IPR024603">
    <property type="entry name" value="COG_complex_COG2_C"/>
</dbReference>
<keyword evidence="9" id="KW-0175">Coiled coil</keyword>
<evidence type="ECO:0000259" key="11">
    <source>
        <dbReference type="Pfam" id="PF06148"/>
    </source>
</evidence>
<accession>A0A1G4IJW0</accession>
<evidence type="ECO:0000256" key="9">
    <source>
        <dbReference type="SAM" id="Coils"/>
    </source>
</evidence>
<evidence type="ECO:0000256" key="3">
    <source>
        <dbReference type="ARBA" id="ARBA00020977"/>
    </source>
</evidence>
<organism evidence="13 14">
    <name type="scientific">Trypanosoma equiperdum</name>
    <dbReference type="NCBI Taxonomy" id="5694"/>
    <lineage>
        <taxon>Eukaryota</taxon>
        <taxon>Discoba</taxon>
        <taxon>Euglenozoa</taxon>
        <taxon>Kinetoplastea</taxon>
        <taxon>Metakinetoplastina</taxon>
        <taxon>Trypanosomatida</taxon>
        <taxon>Trypanosomatidae</taxon>
        <taxon>Trypanosoma</taxon>
    </lineage>
</organism>
<dbReference type="PANTHER" id="PTHR12961">
    <property type="entry name" value="CONSERVED OLIGOMERIC GOLGI COMPLEX COMPONENT 2"/>
    <property type="match status" value="1"/>
</dbReference>
<dbReference type="VEuPathDB" id="TriTrypDB:TEOVI_000438800"/>
<dbReference type="GeneID" id="92378328"/>
<evidence type="ECO:0000256" key="10">
    <source>
        <dbReference type="SAM" id="MobiDB-lite"/>
    </source>
</evidence>
<evidence type="ECO:0000313" key="13">
    <source>
        <dbReference type="EMBL" id="SCU72804.1"/>
    </source>
</evidence>
<comment type="similarity">
    <text evidence="2">Belongs to the COG2 family.</text>
</comment>
<evidence type="ECO:0000256" key="7">
    <source>
        <dbReference type="ARBA" id="ARBA00023136"/>
    </source>
</evidence>
<feature type="domain" description="Conserved oligomeric Golgi complex subunit 2 N-terminal" evidence="11">
    <location>
        <begin position="46"/>
        <end position="169"/>
    </location>
</feature>
<dbReference type="AlphaFoldDB" id="A0A1G4IJW0"/>
<dbReference type="GO" id="GO:0000139">
    <property type="term" value="C:Golgi membrane"/>
    <property type="evidence" value="ECO:0007669"/>
    <property type="project" value="UniProtKB-SubCell"/>
</dbReference>
<dbReference type="InterPro" id="IPR009316">
    <property type="entry name" value="COG2"/>
</dbReference>
<dbReference type="GO" id="GO:0006891">
    <property type="term" value="P:intra-Golgi vesicle-mediated transport"/>
    <property type="evidence" value="ECO:0007669"/>
    <property type="project" value="TreeGrafter"/>
</dbReference>
<evidence type="ECO:0000256" key="1">
    <source>
        <dbReference type="ARBA" id="ARBA00004395"/>
    </source>
</evidence>